<dbReference type="Gene3D" id="1.10.10.60">
    <property type="entry name" value="Homeodomain-like"/>
    <property type="match status" value="1"/>
</dbReference>
<keyword evidence="3" id="KW-0804">Transcription</keyword>
<dbReference type="SUPFAM" id="SSF46689">
    <property type="entry name" value="Homeodomain-like"/>
    <property type="match status" value="1"/>
</dbReference>
<dbReference type="PANTHER" id="PTHR43280">
    <property type="entry name" value="ARAC-FAMILY TRANSCRIPTIONAL REGULATOR"/>
    <property type="match status" value="1"/>
</dbReference>
<dbReference type="Gene3D" id="2.60.120.10">
    <property type="entry name" value="Jelly Rolls"/>
    <property type="match status" value="1"/>
</dbReference>
<keyword evidence="6" id="KW-1185">Reference proteome</keyword>
<dbReference type="AlphaFoldDB" id="A0A4R1M0G8"/>
<name>A0A4R1M0G8_9SPHI</name>
<dbReference type="GO" id="GO:0043565">
    <property type="term" value="F:sequence-specific DNA binding"/>
    <property type="evidence" value="ECO:0007669"/>
    <property type="project" value="InterPro"/>
</dbReference>
<dbReference type="RefSeq" id="WP_132221040.1">
    <property type="nucleotide sequence ID" value="NZ_SMGO01000001.1"/>
</dbReference>
<dbReference type="GO" id="GO:0003700">
    <property type="term" value="F:DNA-binding transcription factor activity"/>
    <property type="evidence" value="ECO:0007669"/>
    <property type="project" value="InterPro"/>
</dbReference>
<dbReference type="PRINTS" id="PR00032">
    <property type="entry name" value="HTHARAC"/>
</dbReference>
<dbReference type="InterPro" id="IPR018062">
    <property type="entry name" value="HTH_AraC-typ_CS"/>
</dbReference>
<dbReference type="EMBL" id="SMGO01000001">
    <property type="protein sequence ID" value="TCK85105.1"/>
    <property type="molecule type" value="Genomic_DNA"/>
</dbReference>
<dbReference type="Pfam" id="PF02311">
    <property type="entry name" value="AraC_binding"/>
    <property type="match status" value="1"/>
</dbReference>
<evidence type="ECO:0000256" key="2">
    <source>
        <dbReference type="ARBA" id="ARBA00023125"/>
    </source>
</evidence>
<organism evidence="5 6">
    <name type="scientific">Albibacterium bauzanense</name>
    <dbReference type="NCBI Taxonomy" id="653929"/>
    <lineage>
        <taxon>Bacteria</taxon>
        <taxon>Pseudomonadati</taxon>
        <taxon>Bacteroidota</taxon>
        <taxon>Sphingobacteriia</taxon>
        <taxon>Sphingobacteriales</taxon>
        <taxon>Sphingobacteriaceae</taxon>
        <taxon>Albibacterium</taxon>
    </lineage>
</organism>
<keyword evidence="1" id="KW-0805">Transcription regulation</keyword>
<dbReference type="InterPro" id="IPR009057">
    <property type="entry name" value="Homeodomain-like_sf"/>
</dbReference>
<comment type="caution">
    <text evidence="5">The sequence shown here is derived from an EMBL/GenBank/DDBJ whole genome shotgun (WGS) entry which is preliminary data.</text>
</comment>
<proteinExistence type="predicted"/>
<gene>
    <name evidence="5" type="ORF">C8N28_0403</name>
</gene>
<evidence type="ECO:0000259" key="4">
    <source>
        <dbReference type="PROSITE" id="PS01124"/>
    </source>
</evidence>
<dbReference type="InterPro" id="IPR003313">
    <property type="entry name" value="AraC-bd"/>
</dbReference>
<reference evidence="5 6" key="1">
    <citation type="submission" date="2019-03" db="EMBL/GenBank/DDBJ databases">
        <title>Genomic Encyclopedia of Archaeal and Bacterial Type Strains, Phase II (KMG-II): from individual species to whole genera.</title>
        <authorList>
            <person name="Goeker M."/>
        </authorList>
    </citation>
    <scope>NUCLEOTIDE SEQUENCE [LARGE SCALE GENOMIC DNA]</scope>
    <source>
        <strain evidence="5 6">DSM 22554</strain>
    </source>
</reference>
<accession>A0A4R1M0G8</accession>
<dbReference type="InterPro" id="IPR014710">
    <property type="entry name" value="RmlC-like_jellyroll"/>
</dbReference>
<dbReference type="InterPro" id="IPR018060">
    <property type="entry name" value="HTH_AraC"/>
</dbReference>
<protein>
    <submittedName>
        <fullName evidence="5">AraC-like DNA-binding protein</fullName>
    </submittedName>
</protein>
<evidence type="ECO:0000256" key="3">
    <source>
        <dbReference type="ARBA" id="ARBA00023163"/>
    </source>
</evidence>
<dbReference type="InterPro" id="IPR037923">
    <property type="entry name" value="HTH-like"/>
</dbReference>
<evidence type="ECO:0000256" key="1">
    <source>
        <dbReference type="ARBA" id="ARBA00023015"/>
    </source>
</evidence>
<keyword evidence="2 5" id="KW-0238">DNA-binding</keyword>
<evidence type="ECO:0000313" key="6">
    <source>
        <dbReference type="Proteomes" id="UP000294616"/>
    </source>
</evidence>
<dbReference type="InterPro" id="IPR020449">
    <property type="entry name" value="Tscrpt_reg_AraC-type_HTH"/>
</dbReference>
<sequence>MKSKSIPIYKSSSNILDEDDFFNIKWLDLNIDSLEKIKKPHRHDYFSIYFLISGETIQFIDFHEYKVQANALIVMRPEQIHFHVKAKNAKLLLISFKEQFLMSLQSRNNWHDIFGADVIELDSDSMQAFMNFINLMIEEYDSELKNKEILAKIFSALLDKISLHLKKNDSLEKRKKYNSIYKGFKQLVTVHALEEVKVSDYAKRLFVSPGHLNDVIKEITGKNAKTLINEQRILEAKRLLFWTNTPIREVAYQTGFDDPAYFTRFFKKYTGLLPSDFQQKD</sequence>
<dbReference type="SUPFAM" id="SSF51215">
    <property type="entry name" value="Regulatory protein AraC"/>
    <property type="match status" value="1"/>
</dbReference>
<dbReference type="SMART" id="SM00342">
    <property type="entry name" value="HTH_ARAC"/>
    <property type="match status" value="1"/>
</dbReference>
<dbReference type="Proteomes" id="UP000294616">
    <property type="component" value="Unassembled WGS sequence"/>
</dbReference>
<dbReference type="PROSITE" id="PS01124">
    <property type="entry name" value="HTH_ARAC_FAMILY_2"/>
    <property type="match status" value="1"/>
</dbReference>
<dbReference type="PANTHER" id="PTHR43280:SF32">
    <property type="entry name" value="TRANSCRIPTIONAL REGULATORY PROTEIN"/>
    <property type="match status" value="1"/>
</dbReference>
<feature type="domain" description="HTH araC/xylS-type" evidence="4">
    <location>
        <begin position="182"/>
        <end position="280"/>
    </location>
</feature>
<dbReference type="PROSITE" id="PS00041">
    <property type="entry name" value="HTH_ARAC_FAMILY_1"/>
    <property type="match status" value="1"/>
</dbReference>
<evidence type="ECO:0000313" key="5">
    <source>
        <dbReference type="EMBL" id="TCK85105.1"/>
    </source>
</evidence>
<dbReference type="OrthoDB" id="2585681at2"/>
<dbReference type="Pfam" id="PF12833">
    <property type="entry name" value="HTH_18"/>
    <property type="match status" value="1"/>
</dbReference>